<feature type="chain" id="PRO_5045419131" evidence="2">
    <location>
        <begin position="21"/>
        <end position="434"/>
    </location>
</feature>
<dbReference type="SUPFAM" id="SSF50346">
    <property type="entry name" value="PRC-barrel domain"/>
    <property type="match status" value="2"/>
</dbReference>
<comment type="caution">
    <text evidence="4">The sequence shown here is derived from an EMBL/GenBank/DDBJ whole genome shotgun (WGS) entry which is preliminary data.</text>
</comment>
<feature type="domain" description="PRC-barrel" evidence="3">
    <location>
        <begin position="342"/>
        <end position="403"/>
    </location>
</feature>
<protein>
    <submittedName>
        <fullName evidence="4">PRC-barrel domain-containing protein</fullName>
    </submittedName>
</protein>
<dbReference type="InterPro" id="IPR011033">
    <property type="entry name" value="PRC_barrel-like_sf"/>
</dbReference>
<name>A0ABW4S432_9RHOB</name>
<feature type="domain" description="PRC-barrel" evidence="3">
    <location>
        <begin position="195"/>
        <end position="242"/>
    </location>
</feature>
<accession>A0ABW4S432</accession>
<evidence type="ECO:0000256" key="1">
    <source>
        <dbReference type="SAM" id="MobiDB-lite"/>
    </source>
</evidence>
<evidence type="ECO:0000259" key="3">
    <source>
        <dbReference type="Pfam" id="PF05239"/>
    </source>
</evidence>
<dbReference type="PANTHER" id="PTHR36505:SF1">
    <property type="entry name" value="BLR1072 PROTEIN"/>
    <property type="match status" value="1"/>
</dbReference>
<dbReference type="Gene3D" id="2.30.30.240">
    <property type="entry name" value="PRC-barrel domain"/>
    <property type="match status" value="2"/>
</dbReference>
<feature type="region of interest" description="Disordered" evidence="1">
    <location>
        <begin position="94"/>
        <end position="180"/>
    </location>
</feature>
<evidence type="ECO:0000256" key="2">
    <source>
        <dbReference type="SAM" id="SignalP"/>
    </source>
</evidence>
<dbReference type="Proteomes" id="UP001597353">
    <property type="component" value="Unassembled WGS sequence"/>
</dbReference>
<dbReference type="RefSeq" id="WP_390259708.1">
    <property type="nucleotide sequence ID" value="NZ_JBHUGH010000003.1"/>
</dbReference>
<feature type="region of interest" description="Disordered" evidence="1">
    <location>
        <begin position="274"/>
        <end position="296"/>
    </location>
</feature>
<dbReference type="Pfam" id="PF05239">
    <property type="entry name" value="PRC"/>
    <property type="match status" value="2"/>
</dbReference>
<keyword evidence="2" id="KW-0732">Signal</keyword>
<proteinExistence type="predicted"/>
<evidence type="ECO:0000313" key="5">
    <source>
        <dbReference type="Proteomes" id="UP001597353"/>
    </source>
</evidence>
<gene>
    <name evidence="4" type="ORF">ACFSGJ_04015</name>
</gene>
<evidence type="ECO:0000313" key="4">
    <source>
        <dbReference type="EMBL" id="MFD1911377.1"/>
    </source>
</evidence>
<feature type="compositionally biased region" description="Low complexity" evidence="1">
    <location>
        <begin position="130"/>
        <end position="179"/>
    </location>
</feature>
<dbReference type="InterPro" id="IPR027275">
    <property type="entry name" value="PRC-brl_dom"/>
</dbReference>
<organism evidence="4 5">
    <name type="scientific">Halodurantibacterium flavum</name>
    <dbReference type="NCBI Taxonomy" id="1382802"/>
    <lineage>
        <taxon>Bacteria</taxon>
        <taxon>Pseudomonadati</taxon>
        <taxon>Pseudomonadota</taxon>
        <taxon>Alphaproteobacteria</taxon>
        <taxon>Rhodobacterales</taxon>
        <taxon>Paracoccaceae</taxon>
        <taxon>Halodurantibacterium</taxon>
    </lineage>
</organism>
<sequence>MKRIMLSTALVALAMTPAVAQTAGDTTMEGTAGAGMDQGTFYVNVTANDIFASDFIGRSVYVTQSEVQGARFGTGAGVGTGAGTGVGTGYGADGTMDSAAGAPTTAEPLPGDTAEPLPGDTAATDPMPQGAGTDMADGGTAAPEAGGTELAGDQPLAGETGTTTDTAATDPMTTPGAAGQDQDFAAVDGIQEDWEEVGSIDDVIMSRDGEVQAVLVDVGGFLGMGARTVAVDVEALRIVNDAQNDDFYVVFTSSRDELEAAPEFDRDMMAQDGTATQQDATMGTAATTTDTGAADPMATDTAATGTGATATDPALGTAGDDTQLAQGRVQPQEGYGMADPGAVSVDDLTNANLYDANNDNVANINDVIVGTDGQIEAVIADVGGFLGIGTHTVSLDFQELEIHRDDGGMGTDLRVYVPMTREQLEAMPEYQAQN</sequence>
<dbReference type="PANTHER" id="PTHR36505">
    <property type="entry name" value="BLR1072 PROTEIN"/>
    <property type="match status" value="1"/>
</dbReference>
<keyword evidence="5" id="KW-1185">Reference proteome</keyword>
<dbReference type="EMBL" id="JBHUGH010000003">
    <property type="protein sequence ID" value="MFD1911377.1"/>
    <property type="molecule type" value="Genomic_DNA"/>
</dbReference>
<feature type="signal peptide" evidence="2">
    <location>
        <begin position="1"/>
        <end position="20"/>
    </location>
</feature>
<reference evidence="5" key="1">
    <citation type="journal article" date="2019" name="Int. J. Syst. Evol. Microbiol.">
        <title>The Global Catalogue of Microorganisms (GCM) 10K type strain sequencing project: providing services to taxonomists for standard genome sequencing and annotation.</title>
        <authorList>
            <consortium name="The Broad Institute Genomics Platform"/>
            <consortium name="The Broad Institute Genome Sequencing Center for Infectious Disease"/>
            <person name="Wu L."/>
            <person name="Ma J."/>
        </authorList>
    </citation>
    <scope>NUCLEOTIDE SEQUENCE [LARGE SCALE GENOMIC DNA]</scope>
    <source>
        <strain evidence="5">CGMCC 4.7242</strain>
    </source>
</reference>